<dbReference type="EMBL" id="CAICTM010000098">
    <property type="protein sequence ID" value="CAB9501080.1"/>
    <property type="molecule type" value="Genomic_DNA"/>
</dbReference>
<dbReference type="Pfam" id="PF14145">
    <property type="entry name" value="YrhK"/>
    <property type="match status" value="2"/>
</dbReference>
<dbReference type="OrthoDB" id="369339at2759"/>
<comment type="caution">
    <text evidence="4">The sequence shown here is derived from an EMBL/GenBank/DDBJ whole genome shotgun (WGS) entry which is preliminary data.</text>
</comment>
<dbReference type="Proteomes" id="UP001153069">
    <property type="component" value="Unassembled WGS sequence"/>
</dbReference>
<feature type="domain" description="YrhK" evidence="3">
    <location>
        <begin position="28"/>
        <end position="76"/>
    </location>
</feature>
<proteinExistence type="predicted"/>
<evidence type="ECO:0000256" key="2">
    <source>
        <dbReference type="SAM" id="Phobius"/>
    </source>
</evidence>
<evidence type="ECO:0000313" key="4">
    <source>
        <dbReference type="EMBL" id="CAB9501080.1"/>
    </source>
</evidence>
<feature type="compositionally biased region" description="Acidic residues" evidence="1">
    <location>
        <begin position="232"/>
        <end position="244"/>
    </location>
</feature>
<evidence type="ECO:0000259" key="3">
    <source>
        <dbReference type="Pfam" id="PF14145"/>
    </source>
</evidence>
<reference evidence="4" key="1">
    <citation type="submission" date="2020-06" db="EMBL/GenBank/DDBJ databases">
        <authorList>
            <consortium name="Plant Systems Biology data submission"/>
        </authorList>
    </citation>
    <scope>NUCLEOTIDE SEQUENCE</scope>
    <source>
        <strain evidence="4">D6</strain>
    </source>
</reference>
<evidence type="ECO:0000313" key="5">
    <source>
        <dbReference type="Proteomes" id="UP001153069"/>
    </source>
</evidence>
<gene>
    <name evidence="4" type="ORF">SEMRO_99_G050880.1</name>
</gene>
<protein>
    <recommendedName>
        <fullName evidence="3">YrhK domain-containing protein</fullName>
    </recommendedName>
</protein>
<keyword evidence="2" id="KW-0812">Transmembrane</keyword>
<dbReference type="InterPro" id="IPR025424">
    <property type="entry name" value="YrhK_domain"/>
</dbReference>
<keyword evidence="2" id="KW-0472">Membrane</keyword>
<sequence length="271" mass="30101">MPHLFLPLRPGKYALGMMVQSDNFWADLNAWTYLIGGFSFIIGSVFFLPKYEELANVGSWIFFVASIFYLLVALHDAAELAQHHGGRLELNIDSAAALNYIIGSIVFILGSVFFLPDVGLYTPGAYCFIIGSLCFLVGAVLNGLQIFEAKTKRDAQYLLLIAMSYIIGSVMFLIPSVPYLFEFDTISDEDEIYTFLAAIYIVGSLMFTVGGAINFHRSKAFQELQKRLGVENDAEENEGQDETPEQPLFLLTTEEPKSPPPMESITTQVTA</sequence>
<feature type="domain" description="YrhK" evidence="3">
    <location>
        <begin position="95"/>
        <end position="142"/>
    </location>
</feature>
<feature type="region of interest" description="Disordered" evidence="1">
    <location>
        <begin position="231"/>
        <end position="271"/>
    </location>
</feature>
<feature type="transmembrane region" description="Helical" evidence="2">
    <location>
        <begin position="54"/>
        <end position="74"/>
    </location>
</feature>
<feature type="transmembrane region" description="Helical" evidence="2">
    <location>
        <begin position="156"/>
        <end position="180"/>
    </location>
</feature>
<dbReference type="AlphaFoldDB" id="A0A9N8DIB7"/>
<evidence type="ECO:0000256" key="1">
    <source>
        <dbReference type="SAM" id="MobiDB-lite"/>
    </source>
</evidence>
<feature type="transmembrane region" description="Helical" evidence="2">
    <location>
        <begin position="95"/>
        <end position="115"/>
    </location>
</feature>
<feature type="transmembrane region" description="Helical" evidence="2">
    <location>
        <begin position="28"/>
        <end position="48"/>
    </location>
</feature>
<name>A0A9N8DIB7_9STRA</name>
<organism evidence="4 5">
    <name type="scientific">Seminavis robusta</name>
    <dbReference type="NCBI Taxonomy" id="568900"/>
    <lineage>
        <taxon>Eukaryota</taxon>
        <taxon>Sar</taxon>
        <taxon>Stramenopiles</taxon>
        <taxon>Ochrophyta</taxon>
        <taxon>Bacillariophyta</taxon>
        <taxon>Bacillariophyceae</taxon>
        <taxon>Bacillariophycidae</taxon>
        <taxon>Naviculales</taxon>
        <taxon>Naviculaceae</taxon>
        <taxon>Seminavis</taxon>
    </lineage>
</organism>
<feature type="transmembrane region" description="Helical" evidence="2">
    <location>
        <begin position="192"/>
        <end position="215"/>
    </location>
</feature>
<keyword evidence="5" id="KW-1185">Reference proteome</keyword>
<keyword evidence="2" id="KW-1133">Transmembrane helix</keyword>
<feature type="transmembrane region" description="Helical" evidence="2">
    <location>
        <begin position="121"/>
        <end position="144"/>
    </location>
</feature>
<accession>A0A9N8DIB7</accession>